<dbReference type="KEGG" id="char:105904407"/>
<accession>A0A6P8EKP4</accession>
<feature type="domain" description="ZP" evidence="3">
    <location>
        <begin position="1"/>
        <end position="219"/>
    </location>
</feature>
<dbReference type="InterPro" id="IPR042235">
    <property type="entry name" value="ZP-C_dom"/>
</dbReference>
<dbReference type="InterPro" id="IPR055355">
    <property type="entry name" value="ZP-C"/>
</dbReference>
<dbReference type="OrthoDB" id="10063988at2759"/>
<sequence>MYTFCWQHLMQCHRHVCFFVLSVFYKDDGKYLIFRNMILSNNDPRAIITRDAEVDIEFFCKYSKRGDVVLSYIAHRPPVTFTEKGFGTFTYQFEFFQSQALTQQKDINSYPLEFDVGDMMYMQIESISSVPNTELFAESCRATPSDNPHDTISYPIILHGCKADETVQLYANGNRSKVQFAMKAFKFIGHHDQVYITCSVILCEAGMTNSRCSQGCSRITKREVSFQSATNHSSGHQIHNRDVPSEATGYFLSHSHHKINERAASYQTSGHFISQGPVRLRHQIDSPVAEGMNKNLIFSVSCLLAAIAMAFDGDIIFTGQKHFSLYCVALAQTEGLPVLCYVLEEAGLWYRVPPQSQTPTRPKRRCGYHPSCRSCWSPNAVEAASRRLPRHGSLSVLDIISCVKTYLL</sequence>
<keyword evidence="4" id="KW-1185">Reference proteome</keyword>
<keyword evidence="2" id="KW-1015">Disulfide bond</keyword>
<name>A0A6P8EKP4_CLUHA</name>
<dbReference type="InterPro" id="IPR001507">
    <property type="entry name" value="ZP_dom"/>
</dbReference>
<dbReference type="PANTHER" id="PTHR14002">
    <property type="entry name" value="ENDOGLIN/TGF-BETA RECEPTOR TYPE III"/>
    <property type="match status" value="1"/>
</dbReference>
<evidence type="ECO:0000259" key="3">
    <source>
        <dbReference type="PROSITE" id="PS51034"/>
    </source>
</evidence>
<evidence type="ECO:0000313" key="4">
    <source>
        <dbReference type="Proteomes" id="UP000515152"/>
    </source>
</evidence>
<dbReference type="SMART" id="SM00241">
    <property type="entry name" value="ZP"/>
    <property type="match status" value="1"/>
</dbReference>
<protein>
    <submittedName>
        <fullName evidence="5">CUB and zona pellucida-like domain-containing protein 1</fullName>
    </submittedName>
</protein>
<dbReference type="RefSeq" id="XP_031416563.1">
    <property type="nucleotide sequence ID" value="XM_031560703.1"/>
</dbReference>
<gene>
    <name evidence="5" type="primary">LOC105904407</name>
</gene>
<dbReference type="Proteomes" id="UP000515152">
    <property type="component" value="Chromosome 23"/>
</dbReference>
<proteinExistence type="predicted"/>
<evidence type="ECO:0000313" key="5">
    <source>
        <dbReference type="RefSeq" id="XP_031416563.1"/>
    </source>
</evidence>
<dbReference type="GeneID" id="105904407"/>
<dbReference type="PROSITE" id="PS51034">
    <property type="entry name" value="ZP_2"/>
    <property type="match status" value="1"/>
</dbReference>
<organism evidence="4 5">
    <name type="scientific">Clupea harengus</name>
    <name type="common">Atlantic herring</name>
    <dbReference type="NCBI Taxonomy" id="7950"/>
    <lineage>
        <taxon>Eukaryota</taxon>
        <taxon>Metazoa</taxon>
        <taxon>Chordata</taxon>
        <taxon>Craniata</taxon>
        <taxon>Vertebrata</taxon>
        <taxon>Euteleostomi</taxon>
        <taxon>Actinopterygii</taxon>
        <taxon>Neopterygii</taxon>
        <taxon>Teleostei</taxon>
        <taxon>Clupei</taxon>
        <taxon>Clupeiformes</taxon>
        <taxon>Clupeoidei</taxon>
        <taxon>Clupeidae</taxon>
        <taxon>Clupea</taxon>
    </lineage>
</organism>
<dbReference type="Pfam" id="PF00100">
    <property type="entry name" value="Zona_pellucida"/>
    <property type="match status" value="1"/>
</dbReference>
<dbReference type="PANTHER" id="PTHR14002:SF59">
    <property type="entry name" value="CUB AND ZONA PELLUCIDA-LIKE DOMAIN-CONTAINING PROTEIN 1-RELATED"/>
    <property type="match status" value="1"/>
</dbReference>
<dbReference type="AlphaFoldDB" id="A0A6P8EKP4"/>
<keyword evidence="1" id="KW-0732">Signal</keyword>
<dbReference type="Gene3D" id="2.60.40.4100">
    <property type="entry name" value="Zona pellucida, ZP-C domain"/>
    <property type="match status" value="1"/>
</dbReference>
<reference evidence="5" key="1">
    <citation type="submission" date="2025-08" db="UniProtKB">
        <authorList>
            <consortium name="RefSeq"/>
        </authorList>
    </citation>
    <scope>IDENTIFICATION</scope>
</reference>
<evidence type="ECO:0000256" key="2">
    <source>
        <dbReference type="ARBA" id="ARBA00023157"/>
    </source>
</evidence>
<evidence type="ECO:0000256" key="1">
    <source>
        <dbReference type="ARBA" id="ARBA00022729"/>
    </source>
</evidence>